<keyword evidence="1" id="KW-0238">DNA-binding</keyword>
<dbReference type="RefSeq" id="WP_203374875.1">
    <property type="nucleotide sequence ID" value="NZ_JAENHP010000001.1"/>
</dbReference>
<sequence length="262" mass="29797">MGPRRERSGKALPGRACPYGYQVEPQIQKLVRYPFEAPIADELNQRGIANRLGKTWFGMTIGRILENPPIPVMSSTTTSMSQMPRALIDRETWRRVRDMADTRTDAHNQRAMNDSDYHLTGLIICPDCGNMYTCTSAKAVAASTGTALAIYRDADRLIADAITRARYQTPHRQRRPARRTRRIETAITAITTARDRYRAAFEKGTMDEADAGQRLRELRTEIDTLAAHPGRDRRCHRRRTRSTIARYARPDPGISGTRRRRG</sequence>
<evidence type="ECO:0000313" key="4">
    <source>
        <dbReference type="EMBL" id="MBM2615037.1"/>
    </source>
</evidence>
<name>A0ABS2A5C4_9ACTN</name>
<dbReference type="PANTHER" id="PTHR30461:SF2">
    <property type="entry name" value="SERINE RECOMBINASE PINE-RELATED"/>
    <property type="match status" value="1"/>
</dbReference>
<evidence type="ECO:0000256" key="3">
    <source>
        <dbReference type="SAM" id="MobiDB-lite"/>
    </source>
</evidence>
<keyword evidence="5" id="KW-1185">Reference proteome</keyword>
<proteinExistence type="predicted"/>
<keyword evidence="2" id="KW-0233">DNA recombination</keyword>
<dbReference type="EMBL" id="JAENHP010000001">
    <property type="protein sequence ID" value="MBM2615037.1"/>
    <property type="molecule type" value="Genomic_DNA"/>
</dbReference>
<evidence type="ECO:0000256" key="2">
    <source>
        <dbReference type="ARBA" id="ARBA00023172"/>
    </source>
</evidence>
<organism evidence="4 5">
    <name type="scientific">Paractinoplanes ovalisporus</name>
    <dbReference type="NCBI Taxonomy" id="2810368"/>
    <lineage>
        <taxon>Bacteria</taxon>
        <taxon>Bacillati</taxon>
        <taxon>Actinomycetota</taxon>
        <taxon>Actinomycetes</taxon>
        <taxon>Micromonosporales</taxon>
        <taxon>Micromonosporaceae</taxon>
        <taxon>Paractinoplanes</taxon>
    </lineage>
</organism>
<feature type="region of interest" description="Disordered" evidence="3">
    <location>
        <begin position="237"/>
        <end position="262"/>
    </location>
</feature>
<evidence type="ECO:0000256" key="1">
    <source>
        <dbReference type="ARBA" id="ARBA00023125"/>
    </source>
</evidence>
<comment type="caution">
    <text evidence="4">The sequence shown here is derived from an EMBL/GenBank/DDBJ whole genome shotgun (WGS) entry which is preliminary data.</text>
</comment>
<gene>
    <name evidence="4" type="ORF">JIG36_05620</name>
</gene>
<dbReference type="Proteomes" id="UP000632138">
    <property type="component" value="Unassembled WGS sequence"/>
</dbReference>
<reference evidence="4 5" key="1">
    <citation type="submission" date="2021-01" db="EMBL/GenBank/DDBJ databases">
        <title>Actinoplanes sp. nov. LDG1-06 isolated from lichen.</title>
        <authorList>
            <person name="Saeng-In P."/>
            <person name="Phongsopitanun W."/>
            <person name="Kanchanasin P."/>
            <person name="Yuki M."/>
            <person name="Kudo T."/>
            <person name="Ohkuma M."/>
            <person name="Tanasupawat S."/>
        </authorList>
    </citation>
    <scope>NUCLEOTIDE SEQUENCE [LARGE SCALE GENOMIC DNA]</scope>
    <source>
        <strain evidence="4 5">LDG1-06</strain>
    </source>
</reference>
<evidence type="ECO:0000313" key="5">
    <source>
        <dbReference type="Proteomes" id="UP000632138"/>
    </source>
</evidence>
<evidence type="ECO:0008006" key="6">
    <source>
        <dbReference type="Google" id="ProtNLM"/>
    </source>
</evidence>
<dbReference type="PANTHER" id="PTHR30461">
    <property type="entry name" value="DNA-INVERTASE FROM LAMBDOID PROPHAGE"/>
    <property type="match status" value="1"/>
</dbReference>
<accession>A0ABS2A5C4</accession>
<dbReference type="InterPro" id="IPR050639">
    <property type="entry name" value="SSR_resolvase"/>
</dbReference>
<protein>
    <recommendedName>
        <fullName evidence="6">Recombinase domain-containing protein</fullName>
    </recommendedName>
</protein>